<dbReference type="InterPro" id="IPR026564">
    <property type="entry name" value="Transcrip_reg_TACO1-like_dom3"/>
</dbReference>
<dbReference type="Pfam" id="PF01709">
    <property type="entry name" value="Transcrip_reg"/>
    <property type="match status" value="1"/>
</dbReference>
<evidence type="ECO:0000259" key="8">
    <source>
        <dbReference type="Pfam" id="PF01709"/>
    </source>
</evidence>
<dbReference type="Gene3D" id="1.10.10.200">
    <property type="match status" value="1"/>
</dbReference>
<dbReference type="GO" id="GO:0006355">
    <property type="term" value="P:regulation of DNA-templated transcription"/>
    <property type="evidence" value="ECO:0007669"/>
    <property type="project" value="UniProtKB-UniRule"/>
</dbReference>
<dbReference type="PANTHER" id="PTHR12532:SF6">
    <property type="entry name" value="TRANSCRIPTIONAL REGULATORY PROTEIN YEBC-RELATED"/>
    <property type="match status" value="1"/>
</dbReference>
<evidence type="ECO:0000256" key="7">
    <source>
        <dbReference type="SAM" id="MobiDB-lite"/>
    </source>
</evidence>
<dbReference type="Pfam" id="PF20772">
    <property type="entry name" value="TACO1_YebC_N"/>
    <property type="match status" value="1"/>
</dbReference>
<dbReference type="RefSeq" id="WP_133606552.1">
    <property type="nucleotide sequence ID" value="NZ_SNXW01000002.1"/>
</dbReference>
<keyword evidence="2 6" id="KW-0963">Cytoplasm</keyword>
<evidence type="ECO:0000259" key="9">
    <source>
        <dbReference type="Pfam" id="PF20772"/>
    </source>
</evidence>
<dbReference type="FunFam" id="3.30.70.980:FF:000002">
    <property type="entry name" value="Probable transcriptional regulatory protein YebC"/>
    <property type="match status" value="1"/>
</dbReference>
<evidence type="ECO:0000256" key="5">
    <source>
        <dbReference type="ARBA" id="ARBA00023163"/>
    </source>
</evidence>
<dbReference type="InterPro" id="IPR002876">
    <property type="entry name" value="Transcrip_reg_TACO1-like"/>
</dbReference>
<dbReference type="FunFam" id="1.10.10.200:FF:000002">
    <property type="entry name" value="Probable transcriptional regulatory protein CLM62_37755"/>
    <property type="match status" value="1"/>
</dbReference>
<dbReference type="HAMAP" id="MF_00693">
    <property type="entry name" value="Transcrip_reg_TACO1"/>
    <property type="match status" value="1"/>
</dbReference>
<dbReference type="InterPro" id="IPR048300">
    <property type="entry name" value="TACO1_YebC-like_2nd/3rd_dom"/>
</dbReference>
<evidence type="ECO:0000313" key="11">
    <source>
        <dbReference type="Proteomes" id="UP000294593"/>
    </source>
</evidence>
<dbReference type="SUPFAM" id="SSF75625">
    <property type="entry name" value="YebC-like"/>
    <property type="match status" value="1"/>
</dbReference>
<name>A0A4R6RHL6_9BURK</name>
<dbReference type="NCBIfam" id="NF009044">
    <property type="entry name" value="PRK12378.1"/>
    <property type="match status" value="1"/>
</dbReference>
<dbReference type="EMBL" id="SNXW01000002">
    <property type="protein sequence ID" value="TDP85675.1"/>
    <property type="molecule type" value="Genomic_DNA"/>
</dbReference>
<feature type="region of interest" description="Disordered" evidence="7">
    <location>
        <begin position="1"/>
        <end position="22"/>
    </location>
</feature>
<reference evidence="10 11" key="1">
    <citation type="submission" date="2019-03" db="EMBL/GenBank/DDBJ databases">
        <title>Genomic Encyclopedia of Type Strains, Phase IV (KMG-IV): sequencing the most valuable type-strain genomes for metagenomic binning, comparative biology and taxonomic classification.</title>
        <authorList>
            <person name="Goeker M."/>
        </authorList>
    </citation>
    <scope>NUCLEOTIDE SEQUENCE [LARGE SCALE GENOMIC DNA]</scope>
    <source>
        <strain evidence="10 11">DSM 11901</strain>
    </source>
</reference>
<feature type="domain" description="TACO1/YebC-like N-terminal" evidence="9">
    <location>
        <begin position="5"/>
        <end position="76"/>
    </location>
</feature>
<sequence>MAGHSKWANIQHRKGRQDEKRGKIWTRLTREIIVAARAGGADVNMNPRLRLAIEKAKAANMPADNIKRNVDKATGNLDGVTYEEIRYEGYGIGGAAIMVDTMTDNRVRTVAEVRHAFSKYGGNMGTDGSVSFQFKHVGQFLFAPGASEDKVMEVALEAGAEDVLTHDDGSIEVLCAPPDFEAVQKALQAAGLQSELAEVTMRADTPIELSGDDAVRMQKLLDVLEDLDDVQEVFHNAELN</sequence>
<dbReference type="Gene3D" id="3.30.70.980">
    <property type="match status" value="2"/>
</dbReference>
<organism evidence="10 11">
    <name type="scientific">Aquabacterium commune</name>
    <dbReference type="NCBI Taxonomy" id="70586"/>
    <lineage>
        <taxon>Bacteria</taxon>
        <taxon>Pseudomonadati</taxon>
        <taxon>Pseudomonadota</taxon>
        <taxon>Betaproteobacteria</taxon>
        <taxon>Burkholderiales</taxon>
        <taxon>Aquabacterium</taxon>
    </lineage>
</organism>
<gene>
    <name evidence="10" type="ORF">EV672_10224</name>
</gene>
<keyword evidence="11" id="KW-1185">Reference proteome</keyword>
<dbReference type="PANTHER" id="PTHR12532">
    <property type="entry name" value="TRANSLATIONAL ACTIVATOR OF CYTOCHROME C OXIDASE 1"/>
    <property type="match status" value="1"/>
</dbReference>
<dbReference type="InterPro" id="IPR049083">
    <property type="entry name" value="TACO1_YebC_N"/>
</dbReference>
<dbReference type="NCBIfam" id="NF001030">
    <property type="entry name" value="PRK00110.1"/>
    <property type="match status" value="1"/>
</dbReference>
<keyword evidence="3 6" id="KW-0805">Transcription regulation</keyword>
<dbReference type="NCBIfam" id="TIGR01033">
    <property type="entry name" value="YebC/PmpR family DNA-binding transcriptional regulator"/>
    <property type="match status" value="1"/>
</dbReference>
<comment type="caution">
    <text evidence="10">The sequence shown here is derived from an EMBL/GenBank/DDBJ whole genome shotgun (WGS) entry which is preliminary data.</text>
</comment>
<keyword evidence="4 6" id="KW-0238">DNA-binding</keyword>
<evidence type="ECO:0000313" key="10">
    <source>
        <dbReference type="EMBL" id="TDP85675.1"/>
    </source>
</evidence>
<comment type="subcellular location">
    <subcellularLocation>
        <location evidence="6">Cytoplasm</location>
    </subcellularLocation>
</comment>
<dbReference type="InterPro" id="IPR017856">
    <property type="entry name" value="Integrase-like_N"/>
</dbReference>
<dbReference type="OrthoDB" id="9781053at2"/>
<dbReference type="GO" id="GO:0005829">
    <property type="term" value="C:cytosol"/>
    <property type="evidence" value="ECO:0007669"/>
    <property type="project" value="TreeGrafter"/>
</dbReference>
<dbReference type="GO" id="GO:0003677">
    <property type="term" value="F:DNA binding"/>
    <property type="evidence" value="ECO:0007669"/>
    <property type="project" value="UniProtKB-UniRule"/>
</dbReference>
<dbReference type="AlphaFoldDB" id="A0A4R6RHL6"/>
<evidence type="ECO:0000256" key="3">
    <source>
        <dbReference type="ARBA" id="ARBA00023015"/>
    </source>
</evidence>
<accession>A0A4R6RHL6</accession>
<dbReference type="InterPro" id="IPR029072">
    <property type="entry name" value="YebC-like"/>
</dbReference>
<comment type="similarity">
    <text evidence="1 6">Belongs to the TACO1 family.</text>
</comment>
<feature type="domain" description="TACO1/YebC-like second and third" evidence="8">
    <location>
        <begin position="82"/>
        <end position="237"/>
    </location>
</feature>
<keyword evidence="5 6" id="KW-0804">Transcription</keyword>
<evidence type="ECO:0000256" key="1">
    <source>
        <dbReference type="ARBA" id="ARBA00008724"/>
    </source>
</evidence>
<proteinExistence type="inferred from homology"/>
<evidence type="ECO:0000256" key="6">
    <source>
        <dbReference type="HAMAP-Rule" id="MF_00693"/>
    </source>
</evidence>
<protein>
    <recommendedName>
        <fullName evidence="6">Probable transcriptional regulatory protein EV672_10224</fullName>
    </recommendedName>
</protein>
<dbReference type="Proteomes" id="UP000294593">
    <property type="component" value="Unassembled WGS sequence"/>
</dbReference>
<evidence type="ECO:0000256" key="4">
    <source>
        <dbReference type="ARBA" id="ARBA00023125"/>
    </source>
</evidence>
<evidence type="ECO:0000256" key="2">
    <source>
        <dbReference type="ARBA" id="ARBA00022490"/>
    </source>
</evidence>